<evidence type="ECO:0000256" key="2">
    <source>
        <dbReference type="SAM" id="MobiDB-lite"/>
    </source>
</evidence>
<keyword evidence="1" id="KW-0546">Nucleotide metabolism</keyword>
<protein>
    <submittedName>
        <fullName evidence="3">dCTP deaminase</fullName>
    </submittedName>
</protein>
<organism evidence="3 4">
    <name type="scientific">Kitasatospora purpeofusca</name>
    <dbReference type="NCBI Taxonomy" id="67352"/>
    <lineage>
        <taxon>Bacteria</taxon>
        <taxon>Bacillati</taxon>
        <taxon>Actinomycetota</taxon>
        <taxon>Actinomycetes</taxon>
        <taxon>Kitasatosporales</taxon>
        <taxon>Streptomycetaceae</taxon>
        <taxon>Kitasatospora</taxon>
    </lineage>
</organism>
<dbReference type="InterPro" id="IPR011962">
    <property type="entry name" value="dCTP_deaminase"/>
</dbReference>
<proteinExistence type="predicted"/>
<feature type="compositionally biased region" description="Basic and acidic residues" evidence="2">
    <location>
        <begin position="168"/>
        <end position="177"/>
    </location>
</feature>
<feature type="region of interest" description="Disordered" evidence="2">
    <location>
        <begin position="158"/>
        <end position="177"/>
    </location>
</feature>
<dbReference type="InterPro" id="IPR036157">
    <property type="entry name" value="dUTPase-like_sf"/>
</dbReference>
<dbReference type="RefSeq" id="WP_328955076.1">
    <property type="nucleotide sequence ID" value="NZ_CP108110.1"/>
</dbReference>
<gene>
    <name evidence="3" type="ORF">OHA16_15205</name>
</gene>
<dbReference type="Pfam" id="PF22769">
    <property type="entry name" value="DCD"/>
    <property type="match status" value="1"/>
</dbReference>
<evidence type="ECO:0000256" key="1">
    <source>
        <dbReference type="ARBA" id="ARBA00023080"/>
    </source>
</evidence>
<dbReference type="Proteomes" id="UP001432222">
    <property type="component" value="Chromosome"/>
</dbReference>
<dbReference type="Gene3D" id="2.70.40.10">
    <property type="match status" value="1"/>
</dbReference>
<evidence type="ECO:0000313" key="4">
    <source>
        <dbReference type="Proteomes" id="UP001432222"/>
    </source>
</evidence>
<name>A0ABZ1TZ08_9ACTN</name>
<dbReference type="SUPFAM" id="SSF51283">
    <property type="entry name" value="dUTPase-like"/>
    <property type="match status" value="1"/>
</dbReference>
<accession>A0ABZ1TZ08</accession>
<reference evidence="3" key="1">
    <citation type="submission" date="2022-10" db="EMBL/GenBank/DDBJ databases">
        <title>The complete genomes of actinobacterial strains from the NBC collection.</title>
        <authorList>
            <person name="Joergensen T.S."/>
            <person name="Alvarez Arevalo M."/>
            <person name="Sterndorff E.B."/>
            <person name="Faurdal D."/>
            <person name="Vuksanovic O."/>
            <person name="Mourched A.-S."/>
            <person name="Charusanti P."/>
            <person name="Shaw S."/>
            <person name="Blin K."/>
            <person name="Weber T."/>
        </authorList>
    </citation>
    <scope>NUCLEOTIDE SEQUENCE</scope>
    <source>
        <strain evidence="3">NBC_00222</strain>
    </source>
</reference>
<dbReference type="PANTHER" id="PTHR42680:SF3">
    <property type="entry name" value="DCTP DEAMINASE"/>
    <property type="match status" value="1"/>
</dbReference>
<dbReference type="PANTHER" id="PTHR42680">
    <property type="entry name" value="DCTP DEAMINASE"/>
    <property type="match status" value="1"/>
</dbReference>
<dbReference type="EMBL" id="CP108110">
    <property type="protein sequence ID" value="WUQ84187.1"/>
    <property type="molecule type" value="Genomic_DNA"/>
</dbReference>
<keyword evidence="4" id="KW-1185">Reference proteome</keyword>
<sequence>MPILTGPEIVRERDLGRLRIDPFNPAQVNPNSYNLTLGPTLAFYTSPVLDTRAANAYEEVEIPPNGIVLQPDRIYLGASVEVVGSDFHVPMMGSRSGSARLGAYSHVTAGLIDQGSLGQLTHQLRVVQPLRVYAGDSLAQVMFFSTVGQAQLYDGKYQGSRGPMPSQIHRDFPGAAA</sequence>
<evidence type="ECO:0000313" key="3">
    <source>
        <dbReference type="EMBL" id="WUQ84187.1"/>
    </source>
</evidence>